<protein>
    <submittedName>
        <fullName evidence="2">Uncharacterized protein</fullName>
    </submittedName>
</protein>
<dbReference type="AlphaFoldDB" id="A0A2J6PN07"/>
<dbReference type="Proteomes" id="UP000235672">
    <property type="component" value="Unassembled WGS sequence"/>
</dbReference>
<name>A0A2J6PN07_9HELO</name>
<keyword evidence="1" id="KW-0732">Signal</keyword>
<dbReference type="EMBL" id="KZ613513">
    <property type="protein sequence ID" value="PMD15403.1"/>
    <property type="molecule type" value="Genomic_DNA"/>
</dbReference>
<accession>A0A2J6PN07</accession>
<feature type="signal peptide" evidence="1">
    <location>
        <begin position="1"/>
        <end position="21"/>
    </location>
</feature>
<keyword evidence="3" id="KW-1185">Reference proteome</keyword>
<feature type="chain" id="PRO_5014460989" evidence="1">
    <location>
        <begin position="22"/>
        <end position="111"/>
    </location>
</feature>
<evidence type="ECO:0000313" key="3">
    <source>
        <dbReference type="Proteomes" id="UP000235672"/>
    </source>
</evidence>
<sequence>MHFRSLIVGAFLLFMGLYVSASPIPEAAFESYIKIKGAKDSRNPEKISVRMRRSWLDGALKVRVNVEAWESLGSSEMHGRYCEASLWRPLLRRAYPLKRVDDRNTPGGEVH</sequence>
<organism evidence="2 3">
    <name type="scientific">Hyaloscypha hepaticicola</name>
    <dbReference type="NCBI Taxonomy" id="2082293"/>
    <lineage>
        <taxon>Eukaryota</taxon>
        <taxon>Fungi</taxon>
        <taxon>Dikarya</taxon>
        <taxon>Ascomycota</taxon>
        <taxon>Pezizomycotina</taxon>
        <taxon>Leotiomycetes</taxon>
        <taxon>Helotiales</taxon>
        <taxon>Hyaloscyphaceae</taxon>
        <taxon>Hyaloscypha</taxon>
    </lineage>
</organism>
<reference evidence="2 3" key="1">
    <citation type="submission" date="2016-05" db="EMBL/GenBank/DDBJ databases">
        <title>A degradative enzymes factory behind the ericoid mycorrhizal symbiosis.</title>
        <authorList>
            <consortium name="DOE Joint Genome Institute"/>
            <person name="Martino E."/>
            <person name="Morin E."/>
            <person name="Grelet G."/>
            <person name="Kuo A."/>
            <person name="Kohler A."/>
            <person name="Daghino S."/>
            <person name="Barry K."/>
            <person name="Choi C."/>
            <person name="Cichocki N."/>
            <person name="Clum A."/>
            <person name="Copeland A."/>
            <person name="Hainaut M."/>
            <person name="Haridas S."/>
            <person name="Labutti K."/>
            <person name="Lindquist E."/>
            <person name="Lipzen A."/>
            <person name="Khouja H.-R."/>
            <person name="Murat C."/>
            <person name="Ohm R."/>
            <person name="Olson A."/>
            <person name="Spatafora J."/>
            <person name="Veneault-Fourrey C."/>
            <person name="Henrissat B."/>
            <person name="Grigoriev I."/>
            <person name="Martin F."/>
            <person name="Perotto S."/>
        </authorList>
    </citation>
    <scope>NUCLEOTIDE SEQUENCE [LARGE SCALE GENOMIC DNA]</scope>
    <source>
        <strain evidence="2 3">UAMH 7357</strain>
    </source>
</reference>
<proteinExistence type="predicted"/>
<dbReference type="OrthoDB" id="10563924at2759"/>
<evidence type="ECO:0000313" key="2">
    <source>
        <dbReference type="EMBL" id="PMD15403.1"/>
    </source>
</evidence>
<evidence type="ECO:0000256" key="1">
    <source>
        <dbReference type="SAM" id="SignalP"/>
    </source>
</evidence>
<gene>
    <name evidence="2" type="ORF">NA56DRAFT_709824</name>
</gene>